<dbReference type="Proteomes" id="UP000053257">
    <property type="component" value="Unassembled WGS sequence"/>
</dbReference>
<keyword evidence="2" id="KW-1133">Transmembrane helix</keyword>
<dbReference type="STRING" id="745531.A0A0C3PVF3"/>
<dbReference type="OrthoDB" id="2505950at2759"/>
<protein>
    <submittedName>
        <fullName evidence="3">Uncharacterized protein</fullName>
    </submittedName>
</protein>
<feature type="compositionally biased region" description="Low complexity" evidence="1">
    <location>
        <begin position="100"/>
        <end position="114"/>
    </location>
</feature>
<dbReference type="HOGENOM" id="CLU_156014_1_0_1"/>
<feature type="region of interest" description="Disordered" evidence="1">
    <location>
        <begin position="79"/>
        <end position="114"/>
    </location>
</feature>
<dbReference type="AlphaFoldDB" id="A0A0C3PVF3"/>
<keyword evidence="2" id="KW-0812">Transmembrane</keyword>
<organism evidence="3 4">
    <name type="scientific">Phlebiopsis gigantea (strain 11061_1 CR5-6)</name>
    <name type="common">White-rot fungus</name>
    <name type="synonym">Peniophora gigantea</name>
    <dbReference type="NCBI Taxonomy" id="745531"/>
    <lineage>
        <taxon>Eukaryota</taxon>
        <taxon>Fungi</taxon>
        <taxon>Dikarya</taxon>
        <taxon>Basidiomycota</taxon>
        <taxon>Agaricomycotina</taxon>
        <taxon>Agaricomycetes</taxon>
        <taxon>Polyporales</taxon>
        <taxon>Phanerochaetaceae</taxon>
        <taxon>Phlebiopsis</taxon>
    </lineage>
</organism>
<proteinExistence type="predicted"/>
<keyword evidence="2" id="KW-0472">Membrane</keyword>
<evidence type="ECO:0000256" key="1">
    <source>
        <dbReference type="SAM" id="MobiDB-lite"/>
    </source>
</evidence>
<feature type="transmembrane region" description="Helical" evidence="2">
    <location>
        <begin position="6"/>
        <end position="27"/>
    </location>
</feature>
<accession>A0A0C3PVF3</accession>
<dbReference type="EMBL" id="KN840443">
    <property type="protein sequence ID" value="KIP11823.1"/>
    <property type="molecule type" value="Genomic_DNA"/>
</dbReference>
<gene>
    <name evidence="3" type="ORF">PHLGIDRAFT_17836</name>
</gene>
<evidence type="ECO:0000256" key="2">
    <source>
        <dbReference type="SAM" id="Phobius"/>
    </source>
</evidence>
<sequence length="114" mass="12279">MASWSDYVSLTLTVALLAAALYCVLYLRAQIHKGIVVSKDKLRNKGIDVSAAGAHVKTRSKLADREAYMDATQRGVIKALSKASVSRGSEPARSRHASRTSRSSVSSNKSPKMS</sequence>
<name>A0A0C3PVF3_PHLG1</name>
<keyword evidence="4" id="KW-1185">Reference proteome</keyword>
<reference evidence="3 4" key="1">
    <citation type="journal article" date="2014" name="PLoS Genet.">
        <title>Analysis of the Phlebiopsis gigantea genome, transcriptome and secretome provides insight into its pioneer colonization strategies of wood.</title>
        <authorList>
            <person name="Hori C."/>
            <person name="Ishida T."/>
            <person name="Igarashi K."/>
            <person name="Samejima M."/>
            <person name="Suzuki H."/>
            <person name="Master E."/>
            <person name="Ferreira P."/>
            <person name="Ruiz-Duenas F.J."/>
            <person name="Held B."/>
            <person name="Canessa P."/>
            <person name="Larrondo L.F."/>
            <person name="Schmoll M."/>
            <person name="Druzhinina I.S."/>
            <person name="Kubicek C.P."/>
            <person name="Gaskell J.A."/>
            <person name="Kersten P."/>
            <person name="St John F."/>
            <person name="Glasner J."/>
            <person name="Sabat G."/>
            <person name="Splinter BonDurant S."/>
            <person name="Syed K."/>
            <person name="Yadav J."/>
            <person name="Mgbeahuruike A.C."/>
            <person name="Kovalchuk A."/>
            <person name="Asiegbu F.O."/>
            <person name="Lackner G."/>
            <person name="Hoffmeister D."/>
            <person name="Rencoret J."/>
            <person name="Gutierrez A."/>
            <person name="Sun H."/>
            <person name="Lindquist E."/>
            <person name="Barry K."/>
            <person name="Riley R."/>
            <person name="Grigoriev I.V."/>
            <person name="Henrissat B."/>
            <person name="Kues U."/>
            <person name="Berka R.M."/>
            <person name="Martinez A.T."/>
            <person name="Covert S.F."/>
            <person name="Blanchette R.A."/>
            <person name="Cullen D."/>
        </authorList>
    </citation>
    <scope>NUCLEOTIDE SEQUENCE [LARGE SCALE GENOMIC DNA]</scope>
    <source>
        <strain evidence="3 4">11061_1 CR5-6</strain>
    </source>
</reference>
<evidence type="ECO:0000313" key="4">
    <source>
        <dbReference type="Proteomes" id="UP000053257"/>
    </source>
</evidence>
<evidence type="ECO:0000313" key="3">
    <source>
        <dbReference type="EMBL" id="KIP11823.1"/>
    </source>
</evidence>